<dbReference type="GO" id="GO:0004674">
    <property type="term" value="F:protein serine/threonine kinase activity"/>
    <property type="evidence" value="ECO:0007669"/>
    <property type="project" value="UniProtKB-KW"/>
</dbReference>
<reference evidence="10 11" key="1">
    <citation type="submission" date="2020-02" db="EMBL/GenBank/DDBJ databases">
        <title>Comparative genomics of the hypocrealean fungal genus Beauvera.</title>
        <authorList>
            <person name="Showalter D.N."/>
            <person name="Bushley K.E."/>
            <person name="Rehner S.A."/>
        </authorList>
    </citation>
    <scope>NUCLEOTIDE SEQUENCE [LARGE SCALE GENOMIC DNA]</scope>
    <source>
        <strain evidence="10 11">ARSEF4384</strain>
    </source>
</reference>
<evidence type="ECO:0000256" key="1">
    <source>
        <dbReference type="ARBA" id="ARBA00012513"/>
    </source>
</evidence>
<dbReference type="GO" id="GO:0005634">
    <property type="term" value="C:nucleus"/>
    <property type="evidence" value="ECO:0007669"/>
    <property type="project" value="TreeGrafter"/>
</dbReference>
<dbReference type="GO" id="GO:0000245">
    <property type="term" value="P:spliceosomal complex assembly"/>
    <property type="evidence" value="ECO:0007669"/>
    <property type="project" value="TreeGrafter"/>
</dbReference>
<evidence type="ECO:0000259" key="9">
    <source>
        <dbReference type="PROSITE" id="PS50011"/>
    </source>
</evidence>
<gene>
    <name evidence="10" type="ORF">G3M48_000147</name>
</gene>
<proteinExistence type="predicted"/>
<dbReference type="GO" id="GO:0005737">
    <property type="term" value="C:cytoplasm"/>
    <property type="evidence" value="ECO:0007669"/>
    <property type="project" value="TreeGrafter"/>
</dbReference>
<keyword evidence="5" id="KW-0418">Kinase</keyword>
<name>A0AAW0S164_9HYPO</name>
<dbReference type="EMBL" id="JAAHCF010000101">
    <property type="protein sequence ID" value="KAK8148212.1"/>
    <property type="molecule type" value="Genomic_DNA"/>
</dbReference>
<keyword evidence="6" id="KW-0067">ATP-binding</keyword>
<evidence type="ECO:0000256" key="4">
    <source>
        <dbReference type="ARBA" id="ARBA00022741"/>
    </source>
</evidence>
<feature type="domain" description="Protein kinase" evidence="9">
    <location>
        <begin position="92"/>
        <end position="356"/>
    </location>
</feature>
<evidence type="ECO:0000256" key="6">
    <source>
        <dbReference type="ARBA" id="ARBA00022840"/>
    </source>
</evidence>
<keyword evidence="11" id="KW-1185">Reference proteome</keyword>
<evidence type="ECO:0000256" key="7">
    <source>
        <dbReference type="ARBA" id="ARBA00047899"/>
    </source>
</evidence>
<evidence type="ECO:0000256" key="2">
    <source>
        <dbReference type="ARBA" id="ARBA00022527"/>
    </source>
</evidence>
<evidence type="ECO:0000313" key="10">
    <source>
        <dbReference type="EMBL" id="KAK8148212.1"/>
    </source>
</evidence>
<dbReference type="Gene3D" id="1.10.510.10">
    <property type="entry name" value="Transferase(Phosphotransferase) domain 1"/>
    <property type="match status" value="1"/>
</dbReference>
<dbReference type="GO" id="GO:0050684">
    <property type="term" value="P:regulation of mRNA processing"/>
    <property type="evidence" value="ECO:0007669"/>
    <property type="project" value="TreeGrafter"/>
</dbReference>
<sequence>MVGSKTSSVYMPATSSADIVFCMQQLITSRFDGMDNSHRMPDQYDLFLYTGNERVVEDLTKYKHNGFHPIVLGDVLPKPDTSVGNPDRVPRYRILLKLGFGAFATVWLARDLTDKRYVSLKICLGTDAPELGNEAALLSELRNLGQGKAGFERIIQLFDVFTRGRMDPHLANFGVALPQLEQFSEDDIIDYFANPEIIPVVPRDTSFSMSSLPPYVTLRVSMADFLHMMKSFPAEPTMSIKILDFGRAHRTSEKLTTLPGAAPKLIRPPEVVVYDDFEGRAGSVWSKSADIWAVGCTVYQIYYRTSYELISTWGSHNDFILRTLQLGGPPPDGWPGIWNTRSGHGNGMLHLRSWLL</sequence>
<dbReference type="InterPro" id="IPR051334">
    <property type="entry name" value="SRPK"/>
</dbReference>
<evidence type="ECO:0000256" key="3">
    <source>
        <dbReference type="ARBA" id="ARBA00022679"/>
    </source>
</evidence>
<dbReference type="Gene3D" id="3.30.200.20">
    <property type="entry name" value="Phosphorylase Kinase, domain 1"/>
    <property type="match status" value="1"/>
</dbReference>
<dbReference type="InterPro" id="IPR000719">
    <property type="entry name" value="Prot_kinase_dom"/>
</dbReference>
<comment type="catalytic activity">
    <reaction evidence="7">
        <text>L-threonyl-[protein] + ATP = O-phospho-L-threonyl-[protein] + ADP + H(+)</text>
        <dbReference type="Rhea" id="RHEA:46608"/>
        <dbReference type="Rhea" id="RHEA-COMP:11060"/>
        <dbReference type="Rhea" id="RHEA-COMP:11605"/>
        <dbReference type="ChEBI" id="CHEBI:15378"/>
        <dbReference type="ChEBI" id="CHEBI:30013"/>
        <dbReference type="ChEBI" id="CHEBI:30616"/>
        <dbReference type="ChEBI" id="CHEBI:61977"/>
        <dbReference type="ChEBI" id="CHEBI:456216"/>
        <dbReference type="EC" id="2.7.11.1"/>
    </reaction>
</comment>
<keyword evidence="2" id="KW-0723">Serine/threonine-protein kinase</keyword>
<accession>A0AAW0S164</accession>
<dbReference type="SMART" id="SM00220">
    <property type="entry name" value="S_TKc"/>
    <property type="match status" value="1"/>
</dbReference>
<keyword evidence="4" id="KW-0547">Nucleotide-binding</keyword>
<comment type="catalytic activity">
    <reaction evidence="8">
        <text>L-seryl-[protein] + ATP = O-phospho-L-seryl-[protein] + ADP + H(+)</text>
        <dbReference type="Rhea" id="RHEA:17989"/>
        <dbReference type="Rhea" id="RHEA-COMP:9863"/>
        <dbReference type="Rhea" id="RHEA-COMP:11604"/>
        <dbReference type="ChEBI" id="CHEBI:15378"/>
        <dbReference type="ChEBI" id="CHEBI:29999"/>
        <dbReference type="ChEBI" id="CHEBI:30616"/>
        <dbReference type="ChEBI" id="CHEBI:83421"/>
        <dbReference type="ChEBI" id="CHEBI:456216"/>
        <dbReference type="EC" id="2.7.11.1"/>
    </reaction>
</comment>
<dbReference type="InterPro" id="IPR011009">
    <property type="entry name" value="Kinase-like_dom_sf"/>
</dbReference>
<evidence type="ECO:0000256" key="5">
    <source>
        <dbReference type="ARBA" id="ARBA00022777"/>
    </source>
</evidence>
<organism evidence="10 11">
    <name type="scientific">Beauveria asiatica</name>
    <dbReference type="NCBI Taxonomy" id="1069075"/>
    <lineage>
        <taxon>Eukaryota</taxon>
        <taxon>Fungi</taxon>
        <taxon>Dikarya</taxon>
        <taxon>Ascomycota</taxon>
        <taxon>Pezizomycotina</taxon>
        <taxon>Sordariomycetes</taxon>
        <taxon>Hypocreomycetidae</taxon>
        <taxon>Hypocreales</taxon>
        <taxon>Cordycipitaceae</taxon>
        <taxon>Beauveria</taxon>
    </lineage>
</organism>
<protein>
    <recommendedName>
        <fullName evidence="1">non-specific serine/threonine protein kinase</fullName>
        <ecNumber evidence="1">2.7.11.1</ecNumber>
    </recommendedName>
</protein>
<dbReference type="PANTHER" id="PTHR47634:SF9">
    <property type="entry name" value="PROTEIN KINASE DOMAIN-CONTAINING PROTEIN-RELATED"/>
    <property type="match status" value="1"/>
</dbReference>
<dbReference type="AlphaFoldDB" id="A0AAW0S164"/>
<dbReference type="GO" id="GO:0005524">
    <property type="term" value="F:ATP binding"/>
    <property type="evidence" value="ECO:0007669"/>
    <property type="project" value="UniProtKB-KW"/>
</dbReference>
<evidence type="ECO:0000256" key="8">
    <source>
        <dbReference type="ARBA" id="ARBA00048679"/>
    </source>
</evidence>
<comment type="caution">
    <text evidence="10">The sequence shown here is derived from an EMBL/GenBank/DDBJ whole genome shotgun (WGS) entry which is preliminary data.</text>
</comment>
<keyword evidence="3" id="KW-0808">Transferase</keyword>
<evidence type="ECO:0000313" key="11">
    <source>
        <dbReference type="Proteomes" id="UP001397290"/>
    </source>
</evidence>
<dbReference type="PANTHER" id="PTHR47634">
    <property type="entry name" value="PROTEIN KINASE DOMAIN-CONTAINING PROTEIN-RELATED"/>
    <property type="match status" value="1"/>
</dbReference>
<dbReference type="PROSITE" id="PS50011">
    <property type="entry name" value="PROTEIN_KINASE_DOM"/>
    <property type="match status" value="1"/>
</dbReference>
<dbReference type="SUPFAM" id="SSF56112">
    <property type="entry name" value="Protein kinase-like (PK-like)"/>
    <property type="match status" value="1"/>
</dbReference>
<dbReference type="Proteomes" id="UP001397290">
    <property type="component" value="Unassembled WGS sequence"/>
</dbReference>
<dbReference type="EC" id="2.7.11.1" evidence="1"/>